<feature type="compositionally biased region" description="Acidic residues" evidence="1">
    <location>
        <begin position="479"/>
        <end position="499"/>
    </location>
</feature>
<keyword evidence="4" id="KW-1185">Reference proteome</keyword>
<proteinExistence type="predicted"/>
<evidence type="ECO:0000313" key="3">
    <source>
        <dbReference type="EMBL" id="KAG9250277.1"/>
    </source>
</evidence>
<feature type="domain" description="F-box" evidence="2">
    <location>
        <begin position="10"/>
        <end position="59"/>
    </location>
</feature>
<dbReference type="CDD" id="cd09917">
    <property type="entry name" value="F-box_SF"/>
    <property type="match status" value="1"/>
</dbReference>
<dbReference type="PROSITE" id="PS50181">
    <property type="entry name" value="FBOX"/>
    <property type="match status" value="1"/>
</dbReference>
<name>A0A9P7ZEQ5_9HYPO</name>
<comment type="caution">
    <text evidence="3">The sequence shown here is derived from an EMBL/GenBank/DDBJ whole genome shotgun (WGS) entry which is preliminary data.</text>
</comment>
<accession>A0A9P7ZEQ5</accession>
<dbReference type="InterPro" id="IPR001810">
    <property type="entry name" value="F-box_dom"/>
</dbReference>
<dbReference type="SUPFAM" id="SSF81383">
    <property type="entry name" value="F-box domain"/>
    <property type="match status" value="1"/>
</dbReference>
<evidence type="ECO:0000259" key="2">
    <source>
        <dbReference type="PROSITE" id="PS50181"/>
    </source>
</evidence>
<feature type="region of interest" description="Disordered" evidence="1">
    <location>
        <begin position="459"/>
        <end position="499"/>
    </location>
</feature>
<dbReference type="Pfam" id="PF12937">
    <property type="entry name" value="F-box-like"/>
    <property type="match status" value="1"/>
</dbReference>
<dbReference type="Gene3D" id="1.20.1280.50">
    <property type="match status" value="1"/>
</dbReference>
<organism evidence="3 4">
    <name type="scientific">Emericellopsis atlantica</name>
    <dbReference type="NCBI Taxonomy" id="2614577"/>
    <lineage>
        <taxon>Eukaryota</taxon>
        <taxon>Fungi</taxon>
        <taxon>Dikarya</taxon>
        <taxon>Ascomycota</taxon>
        <taxon>Pezizomycotina</taxon>
        <taxon>Sordariomycetes</taxon>
        <taxon>Hypocreomycetidae</taxon>
        <taxon>Hypocreales</taxon>
        <taxon>Bionectriaceae</taxon>
        <taxon>Emericellopsis</taxon>
    </lineage>
</organism>
<dbReference type="AlphaFoldDB" id="A0A9P7ZEQ5"/>
<dbReference type="OrthoDB" id="5279008at2759"/>
<protein>
    <recommendedName>
        <fullName evidence="2">F-box domain-containing protein</fullName>
    </recommendedName>
</protein>
<dbReference type="GeneID" id="70290313"/>
<dbReference type="Proteomes" id="UP000887229">
    <property type="component" value="Unassembled WGS sequence"/>
</dbReference>
<evidence type="ECO:0000256" key="1">
    <source>
        <dbReference type="SAM" id="MobiDB-lite"/>
    </source>
</evidence>
<evidence type="ECO:0000313" key="4">
    <source>
        <dbReference type="Proteomes" id="UP000887229"/>
    </source>
</evidence>
<dbReference type="RefSeq" id="XP_046114201.1">
    <property type="nucleotide sequence ID" value="XM_046259410.1"/>
</dbReference>
<dbReference type="EMBL" id="MU251280">
    <property type="protein sequence ID" value="KAG9250277.1"/>
    <property type="molecule type" value="Genomic_DNA"/>
</dbReference>
<reference evidence="3" key="1">
    <citation type="journal article" date="2021" name="IMA Fungus">
        <title>Genomic characterization of three marine fungi, including Emericellopsis atlantica sp. nov. with signatures of a generalist lifestyle and marine biomass degradation.</title>
        <authorList>
            <person name="Hagestad O.C."/>
            <person name="Hou L."/>
            <person name="Andersen J.H."/>
            <person name="Hansen E.H."/>
            <person name="Altermark B."/>
            <person name="Li C."/>
            <person name="Kuhnert E."/>
            <person name="Cox R.J."/>
            <person name="Crous P.W."/>
            <person name="Spatafora J.W."/>
            <person name="Lail K."/>
            <person name="Amirebrahimi M."/>
            <person name="Lipzen A."/>
            <person name="Pangilinan J."/>
            <person name="Andreopoulos W."/>
            <person name="Hayes R.D."/>
            <person name="Ng V."/>
            <person name="Grigoriev I.V."/>
            <person name="Jackson S.A."/>
            <person name="Sutton T.D.S."/>
            <person name="Dobson A.D.W."/>
            <person name="Rama T."/>
        </authorList>
    </citation>
    <scope>NUCLEOTIDE SEQUENCE</scope>
    <source>
        <strain evidence="3">TS7</strain>
    </source>
</reference>
<dbReference type="InterPro" id="IPR036047">
    <property type="entry name" value="F-box-like_dom_sf"/>
</dbReference>
<gene>
    <name evidence="3" type="ORF">F5Z01DRAFT_379623</name>
</gene>
<sequence length="499" mass="55766">MAHSLTSQTACPIKAIPVEILLTITQYLTTPELCSLRLSCKAIEDRTWNSFTDEYFSRKQFMISPFSLRALISISQQSRLADKIRCLQIGTDQILPLHIERVDHESSSSLDSYLQANDLFAAQAMLLRTGKQVKLLAEAMRNLPNLEKVVVRDFNSVNKRQKDSVNTSKWRSHGATISERAGAVVRIRNSSSWGADTDNFTATVFHSVLSALGEAEVSVKSIEQLSNDGMDDHSFALDLTISPEILPVLRGLQRFHVSLSKPNIEQDNIYHYRYFTAFLQHMPDLRDLRINVHNGHSPEASSLLKWLSLPILAEDTHANLDSLPPGLPSPVSLEKLDALSLGFIAAEPESLLSLIAKFAPRLCKLELWKVSLPLLPRPPAPSMSSGDPKASAWEPFIKRLVAIPHLHLEEIMIGCMQERGAVRSAGRRPVRFTDRQATKHYKGTDWKTFVEKSVIPLIGPSDFPDHGGHRYASGNNSSDSDESMDEDAHEDSEEEEDDE</sequence>